<keyword evidence="3" id="KW-1133">Transmembrane helix</keyword>
<accession>A0A9J6CK31</accession>
<reference evidence="5" key="1">
    <citation type="submission" date="2021-03" db="EMBL/GenBank/DDBJ databases">
        <title>Chromosome level genome of the anhydrobiotic midge Polypedilum vanderplanki.</title>
        <authorList>
            <person name="Yoshida Y."/>
            <person name="Kikawada T."/>
            <person name="Gusev O."/>
        </authorList>
    </citation>
    <scope>NUCLEOTIDE SEQUENCE</scope>
    <source>
        <strain evidence="5">NIAS01</strain>
        <tissue evidence="5">Whole body or cell culture</tissue>
    </source>
</reference>
<evidence type="ECO:0000313" key="6">
    <source>
        <dbReference type="Proteomes" id="UP001107558"/>
    </source>
</evidence>
<name>A0A9J6CK31_POLVA</name>
<comment type="caution">
    <text evidence="5">The sequence shown here is derived from an EMBL/GenBank/DDBJ whole genome shotgun (WGS) entry which is preliminary data.</text>
</comment>
<feature type="transmembrane region" description="Helical" evidence="3">
    <location>
        <begin position="81"/>
        <end position="101"/>
    </location>
</feature>
<evidence type="ECO:0000259" key="4">
    <source>
        <dbReference type="Pfam" id="PF10256"/>
    </source>
</evidence>
<evidence type="ECO:0000256" key="1">
    <source>
        <dbReference type="ARBA" id="ARBA00004370"/>
    </source>
</evidence>
<dbReference type="Proteomes" id="UP001107558">
    <property type="component" value="Chromosome 1"/>
</dbReference>
<organism evidence="5 6">
    <name type="scientific">Polypedilum vanderplanki</name>
    <name type="common">Sleeping chironomid midge</name>
    <dbReference type="NCBI Taxonomy" id="319348"/>
    <lineage>
        <taxon>Eukaryota</taxon>
        <taxon>Metazoa</taxon>
        <taxon>Ecdysozoa</taxon>
        <taxon>Arthropoda</taxon>
        <taxon>Hexapoda</taxon>
        <taxon>Insecta</taxon>
        <taxon>Pterygota</taxon>
        <taxon>Neoptera</taxon>
        <taxon>Endopterygota</taxon>
        <taxon>Diptera</taxon>
        <taxon>Nematocera</taxon>
        <taxon>Chironomoidea</taxon>
        <taxon>Chironomidae</taxon>
        <taxon>Chironominae</taxon>
        <taxon>Polypedilum</taxon>
        <taxon>Polypedilum</taxon>
    </lineage>
</organism>
<keyword evidence="6" id="KW-1185">Reference proteome</keyword>
<evidence type="ECO:0000313" key="5">
    <source>
        <dbReference type="EMBL" id="KAG5681934.1"/>
    </source>
</evidence>
<evidence type="ECO:0000256" key="3">
    <source>
        <dbReference type="SAM" id="Phobius"/>
    </source>
</evidence>
<dbReference type="OrthoDB" id="67682at2759"/>
<keyword evidence="3" id="KW-0812">Transmembrane</keyword>
<sequence>MTDFDAIYSEDILEDVDIERKESNTIYIRGTGDITIFGLSNRFNTEFPSQLISKIAPEEYAATLNRVNGILKKNLPINIKWLCFGCCCCLCSLGLSMYPVVCINKRTQSQINKLLDWENNNLYHKLGLHFSLKRMNCDNNTNSMLEYVLLLEFLPKIAIYRPD</sequence>
<feature type="domain" description="Golgin subfamily A member 7/ERF4" evidence="4">
    <location>
        <begin position="41"/>
        <end position="130"/>
    </location>
</feature>
<gene>
    <name evidence="5" type="ORF">PVAND_011336</name>
</gene>
<dbReference type="PANTHER" id="PTHR13005">
    <property type="entry name" value="CYSTEINE-RICH HYDROPHOBIC DOMAIN PROTEIN BRAIN X-LINKED PROTEIN"/>
    <property type="match status" value="1"/>
</dbReference>
<dbReference type="Pfam" id="PF10256">
    <property type="entry name" value="Erf4"/>
    <property type="match status" value="1"/>
</dbReference>
<dbReference type="AlphaFoldDB" id="A0A9J6CK31"/>
<keyword evidence="2 3" id="KW-0472">Membrane</keyword>
<dbReference type="InterPro" id="IPR019383">
    <property type="entry name" value="Golgin_A_7/ERF4"/>
</dbReference>
<comment type="subcellular location">
    <subcellularLocation>
        <location evidence="1">Membrane</location>
    </subcellularLocation>
</comment>
<protein>
    <recommendedName>
        <fullName evidence="4">Golgin subfamily A member 7/ERF4 domain-containing protein</fullName>
    </recommendedName>
</protein>
<dbReference type="InterPro" id="IPR039735">
    <property type="entry name" value="CHIC1/2"/>
</dbReference>
<dbReference type="EMBL" id="JADBJN010000001">
    <property type="protein sequence ID" value="KAG5681934.1"/>
    <property type="molecule type" value="Genomic_DNA"/>
</dbReference>
<proteinExistence type="predicted"/>
<dbReference type="GO" id="GO:0016020">
    <property type="term" value="C:membrane"/>
    <property type="evidence" value="ECO:0007669"/>
    <property type="project" value="UniProtKB-SubCell"/>
</dbReference>
<evidence type="ECO:0000256" key="2">
    <source>
        <dbReference type="ARBA" id="ARBA00023136"/>
    </source>
</evidence>
<dbReference type="PANTHER" id="PTHR13005:SF4">
    <property type="entry name" value="CYSTEINE-RICH HYDROPHOBIC PROTEIN"/>
    <property type="match status" value="1"/>
</dbReference>